<dbReference type="EC" id="2.4.-.-" evidence="2"/>
<gene>
    <name evidence="2" type="ORF">QK289_14740</name>
</gene>
<dbReference type="PANTHER" id="PTHR45947">
    <property type="entry name" value="SULFOQUINOVOSYL TRANSFERASE SQD2"/>
    <property type="match status" value="1"/>
</dbReference>
<evidence type="ECO:0000259" key="1">
    <source>
        <dbReference type="Pfam" id="PF00534"/>
    </source>
</evidence>
<protein>
    <submittedName>
        <fullName evidence="2">Glycosyltransferase</fullName>
        <ecNumber evidence="2">2.4.-.-</ecNumber>
    </submittedName>
</protein>
<evidence type="ECO:0000313" key="2">
    <source>
        <dbReference type="EMBL" id="MDI3236268.1"/>
    </source>
</evidence>
<accession>A0ABT6R642</accession>
<reference evidence="2 3" key="1">
    <citation type="submission" date="2023-04" db="EMBL/GenBank/DDBJ databases">
        <title>Antarctic isolates genomes.</title>
        <authorList>
            <person name="Dimov S.G."/>
        </authorList>
    </citation>
    <scope>NUCLEOTIDE SEQUENCE [LARGE SCALE GENOMIC DNA]</scope>
    <source>
        <strain evidence="2 3">AL19</strain>
    </source>
</reference>
<evidence type="ECO:0000313" key="3">
    <source>
        <dbReference type="Proteomes" id="UP001243286"/>
    </source>
</evidence>
<comment type="caution">
    <text evidence="2">The sequence shown here is derived from an EMBL/GenBank/DDBJ whole genome shotgun (WGS) entry which is preliminary data.</text>
</comment>
<organism evidence="2 3">
    <name type="scientific">Exiguobacterium antarcticum</name>
    <dbReference type="NCBI Taxonomy" id="132920"/>
    <lineage>
        <taxon>Bacteria</taxon>
        <taxon>Bacillati</taxon>
        <taxon>Bacillota</taxon>
        <taxon>Bacilli</taxon>
        <taxon>Bacillales</taxon>
        <taxon>Bacillales Family XII. Incertae Sedis</taxon>
        <taxon>Exiguobacterium</taxon>
    </lineage>
</organism>
<dbReference type="EMBL" id="JASBQV010000034">
    <property type="protein sequence ID" value="MDI3236268.1"/>
    <property type="molecule type" value="Genomic_DNA"/>
</dbReference>
<sequence>MNILHLNSNLNRSKIHSNIVESLNNLEGVDGRIFFPTEIKHHYIEYNESYIDKVKCINRYERFFYFHRNNHLLKVSSELYKKNNFTHILAHSLFSNGKLAMDLSKKLGIPYSVIVTNTDVNKYFKKMIHLRKTGESILENASSVIFTSSSYKERVLEKYISVDKKSGIDEKSSCIPFGIEDFWIDNRQKAQKDTKNEIKQLLYVGKINKNKNLIFLADSIEKLNNEKNKEQFVLTIVGDCENSKDEKIKQNLIKRKYVKIINFADKEKLLNYYRAADVFIMISKTESFGLVYAEAMTQGLPIVYTKNEGFDKQFKDYLVGIPVNPKSYFEIKEAINHIENNYKELSYNAFEHSEIFLWENIAIRFKDCLLTKKDKVSNKEII</sequence>
<dbReference type="RefSeq" id="WP_282357272.1">
    <property type="nucleotide sequence ID" value="NZ_JASBQV010000034.1"/>
</dbReference>
<name>A0ABT6R642_9BACL</name>
<dbReference type="Proteomes" id="UP001243286">
    <property type="component" value="Unassembled WGS sequence"/>
</dbReference>
<dbReference type="InterPro" id="IPR050194">
    <property type="entry name" value="Glycosyltransferase_grp1"/>
</dbReference>
<dbReference type="PANTHER" id="PTHR45947:SF3">
    <property type="entry name" value="SULFOQUINOVOSYL TRANSFERASE SQD2"/>
    <property type="match status" value="1"/>
</dbReference>
<dbReference type="GO" id="GO:0016757">
    <property type="term" value="F:glycosyltransferase activity"/>
    <property type="evidence" value="ECO:0007669"/>
    <property type="project" value="UniProtKB-KW"/>
</dbReference>
<feature type="domain" description="Glycosyl transferase family 1" evidence="1">
    <location>
        <begin position="187"/>
        <end position="344"/>
    </location>
</feature>
<keyword evidence="3" id="KW-1185">Reference proteome</keyword>
<keyword evidence="2" id="KW-0808">Transferase</keyword>
<dbReference type="InterPro" id="IPR001296">
    <property type="entry name" value="Glyco_trans_1"/>
</dbReference>
<proteinExistence type="predicted"/>
<dbReference type="Gene3D" id="3.40.50.2000">
    <property type="entry name" value="Glycogen Phosphorylase B"/>
    <property type="match status" value="2"/>
</dbReference>
<keyword evidence="2" id="KW-0328">Glycosyltransferase</keyword>
<dbReference type="Pfam" id="PF00534">
    <property type="entry name" value="Glycos_transf_1"/>
    <property type="match status" value="1"/>
</dbReference>
<dbReference type="SUPFAM" id="SSF53756">
    <property type="entry name" value="UDP-Glycosyltransferase/glycogen phosphorylase"/>
    <property type="match status" value="1"/>
</dbReference>